<dbReference type="GO" id="GO:0005829">
    <property type="term" value="C:cytosol"/>
    <property type="evidence" value="ECO:0007669"/>
    <property type="project" value="TreeGrafter"/>
</dbReference>
<feature type="domain" description="Cytidylate kinase" evidence="9">
    <location>
        <begin position="3"/>
        <end position="214"/>
    </location>
</feature>
<dbReference type="GO" id="GO:0036430">
    <property type="term" value="F:CMP kinase activity"/>
    <property type="evidence" value="ECO:0007669"/>
    <property type="project" value="RHEA"/>
</dbReference>
<organism evidence="10 11">
    <name type="scientific">Ammonifex thiophilus</name>
    <dbReference type="NCBI Taxonomy" id="444093"/>
    <lineage>
        <taxon>Bacteria</taxon>
        <taxon>Bacillati</taxon>
        <taxon>Bacillota</taxon>
        <taxon>Clostridia</taxon>
        <taxon>Thermoanaerobacterales</taxon>
        <taxon>Thermoanaerobacteraceae</taxon>
        <taxon>Ammonifex</taxon>
    </lineage>
</organism>
<sequence length="218" mass="24041">MRIAIDGPAGAGKSTVAKLLASRLGYAYLDTGALYRALTLAALKNGLLNDRNSLVQLASSQEITVTSTSNCQRVFLNGEDVTEAIRTPEVSCATSLVARIPEVRELVTAKIRELAQGGRIVVEGRDIGTVVLPDAERKFYLTASLEERARRHFREAQKRGFTLSWEEQLRQIEVRDRQDSSREVAPLKPAPDAIIVDTTDKTPDEVVEIMLRHLEGSL</sequence>
<protein>
    <recommendedName>
        <fullName evidence="8">Cytidylate kinase</fullName>
        <shortName evidence="8">CK</shortName>
        <ecNumber evidence="8">2.7.4.25</ecNumber>
    </recommendedName>
    <alternativeName>
        <fullName evidence="8">Cytidine monophosphate kinase</fullName>
        <shortName evidence="8">CMP kinase</shortName>
    </alternativeName>
</protein>
<evidence type="ECO:0000313" key="11">
    <source>
        <dbReference type="Proteomes" id="UP000256329"/>
    </source>
</evidence>
<dbReference type="Proteomes" id="UP000256329">
    <property type="component" value="Unassembled WGS sequence"/>
</dbReference>
<keyword evidence="4 8" id="KW-0418">Kinase</keyword>
<dbReference type="Pfam" id="PF02224">
    <property type="entry name" value="Cytidylate_kin"/>
    <property type="match status" value="1"/>
</dbReference>
<dbReference type="CDD" id="cd02020">
    <property type="entry name" value="CMPK"/>
    <property type="match status" value="1"/>
</dbReference>
<gene>
    <name evidence="8" type="primary">cmk</name>
    <name evidence="10" type="ORF">DXX99_10150</name>
</gene>
<dbReference type="GO" id="GO:0005524">
    <property type="term" value="F:ATP binding"/>
    <property type="evidence" value="ECO:0007669"/>
    <property type="project" value="UniProtKB-UniRule"/>
</dbReference>
<keyword evidence="3 8" id="KW-0547">Nucleotide-binding</keyword>
<dbReference type="Gene3D" id="3.40.50.300">
    <property type="entry name" value="P-loop containing nucleotide triphosphate hydrolases"/>
    <property type="match status" value="1"/>
</dbReference>
<feature type="binding site" evidence="8">
    <location>
        <begin position="7"/>
        <end position="15"/>
    </location>
    <ligand>
        <name>ATP</name>
        <dbReference type="ChEBI" id="CHEBI:30616"/>
    </ligand>
</feature>
<dbReference type="NCBIfam" id="TIGR00017">
    <property type="entry name" value="cmk"/>
    <property type="match status" value="1"/>
</dbReference>
<evidence type="ECO:0000256" key="7">
    <source>
        <dbReference type="ARBA" id="ARBA00048478"/>
    </source>
</evidence>
<keyword evidence="8" id="KW-0963">Cytoplasm</keyword>
<evidence type="ECO:0000256" key="3">
    <source>
        <dbReference type="ARBA" id="ARBA00022741"/>
    </source>
</evidence>
<dbReference type="PANTHER" id="PTHR21299">
    <property type="entry name" value="CYTIDYLATE KINASE/PANTOATE-BETA-ALANINE LIGASE"/>
    <property type="match status" value="1"/>
</dbReference>
<dbReference type="SUPFAM" id="SSF52540">
    <property type="entry name" value="P-loop containing nucleoside triphosphate hydrolases"/>
    <property type="match status" value="1"/>
</dbReference>
<comment type="catalytic activity">
    <reaction evidence="7 8">
        <text>CMP + ATP = CDP + ADP</text>
        <dbReference type="Rhea" id="RHEA:11600"/>
        <dbReference type="ChEBI" id="CHEBI:30616"/>
        <dbReference type="ChEBI" id="CHEBI:58069"/>
        <dbReference type="ChEBI" id="CHEBI:60377"/>
        <dbReference type="ChEBI" id="CHEBI:456216"/>
        <dbReference type="EC" id="2.7.4.25"/>
    </reaction>
</comment>
<evidence type="ECO:0000256" key="5">
    <source>
        <dbReference type="ARBA" id="ARBA00022840"/>
    </source>
</evidence>
<reference evidence="10 11" key="1">
    <citation type="submission" date="2018-08" db="EMBL/GenBank/DDBJ databases">
        <title>Form III RuBisCO-mediated autotrophy in Thermodesulfobium bacteria.</title>
        <authorList>
            <person name="Toshchakov S.V."/>
            <person name="Kublanov I.V."/>
            <person name="Frolov E."/>
            <person name="Bonch-Osmolovskaya E.A."/>
            <person name="Tourova T.P."/>
            <person name="Chernych N.A."/>
            <person name="Lebedinsky A.V."/>
        </authorList>
    </citation>
    <scope>NUCLEOTIDE SEQUENCE [LARGE SCALE GENOMIC DNA]</scope>
    <source>
        <strain evidence="10 11">SR</strain>
    </source>
</reference>
<comment type="similarity">
    <text evidence="1 8">Belongs to the cytidylate kinase family. Type 1 subfamily.</text>
</comment>
<dbReference type="GO" id="GO:0015949">
    <property type="term" value="P:nucleobase-containing small molecule interconversion"/>
    <property type="evidence" value="ECO:0007669"/>
    <property type="project" value="TreeGrafter"/>
</dbReference>
<proteinExistence type="inferred from homology"/>
<dbReference type="AlphaFoldDB" id="A0A3D8P119"/>
<dbReference type="HAMAP" id="MF_00238">
    <property type="entry name" value="Cytidyl_kinase_type1"/>
    <property type="match status" value="1"/>
</dbReference>
<keyword evidence="11" id="KW-1185">Reference proteome</keyword>
<dbReference type="GO" id="GO:0006220">
    <property type="term" value="P:pyrimidine nucleotide metabolic process"/>
    <property type="evidence" value="ECO:0007669"/>
    <property type="project" value="UniProtKB-UniRule"/>
</dbReference>
<evidence type="ECO:0000259" key="9">
    <source>
        <dbReference type="Pfam" id="PF02224"/>
    </source>
</evidence>
<evidence type="ECO:0000313" key="10">
    <source>
        <dbReference type="EMBL" id="RDV80937.1"/>
    </source>
</evidence>
<dbReference type="InterPro" id="IPR003136">
    <property type="entry name" value="Cytidylate_kin"/>
</dbReference>
<dbReference type="EC" id="2.7.4.25" evidence="8"/>
<dbReference type="InterPro" id="IPR027417">
    <property type="entry name" value="P-loop_NTPase"/>
</dbReference>
<evidence type="ECO:0000256" key="6">
    <source>
        <dbReference type="ARBA" id="ARBA00047615"/>
    </source>
</evidence>
<dbReference type="PANTHER" id="PTHR21299:SF2">
    <property type="entry name" value="CYTIDYLATE KINASE"/>
    <property type="match status" value="1"/>
</dbReference>
<dbReference type="GO" id="GO:0036431">
    <property type="term" value="F:dCMP kinase activity"/>
    <property type="evidence" value="ECO:0007669"/>
    <property type="project" value="InterPro"/>
</dbReference>
<dbReference type="RefSeq" id="WP_115793367.1">
    <property type="nucleotide sequence ID" value="NZ_QSLN01000026.1"/>
</dbReference>
<dbReference type="InterPro" id="IPR011994">
    <property type="entry name" value="Cytidylate_kinase_dom"/>
</dbReference>
<accession>A0A3D8P119</accession>
<comment type="subcellular location">
    <subcellularLocation>
        <location evidence="8">Cytoplasm</location>
    </subcellularLocation>
</comment>
<keyword evidence="5 8" id="KW-0067">ATP-binding</keyword>
<keyword evidence="2 8" id="KW-0808">Transferase</keyword>
<name>A0A3D8P119_9THEO</name>
<comment type="caution">
    <text evidence="10">The sequence shown here is derived from an EMBL/GenBank/DDBJ whole genome shotgun (WGS) entry which is preliminary data.</text>
</comment>
<evidence type="ECO:0000256" key="1">
    <source>
        <dbReference type="ARBA" id="ARBA00009427"/>
    </source>
</evidence>
<dbReference type="OrthoDB" id="9807434at2"/>
<evidence type="ECO:0000256" key="8">
    <source>
        <dbReference type="HAMAP-Rule" id="MF_00238"/>
    </source>
</evidence>
<evidence type="ECO:0000256" key="2">
    <source>
        <dbReference type="ARBA" id="ARBA00022679"/>
    </source>
</evidence>
<dbReference type="EMBL" id="QSLN01000026">
    <property type="protein sequence ID" value="RDV80937.1"/>
    <property type="molecule type" value="Genomic_DNA"/>
</dbReference>
<comment type="catalytic activity">
    <reaction evidence="6 8">
        <text>dCMP + ATP = dCDP + ADP</text>
        <dbReference type="Rhea" id="RHEA:25094"/>
        <dbReference type="ChEBI" id="CHEBI:30616"/>
        <dbReference type="ChEBI" id="CHEBI:57566"/>
        <dbReference type="ChEBI" id="CHEBI:58593"/>
        <dbReference type="ChEBI" id="CHEBI:456216"/>
        <dbReference type="EC" id="2.7.4.25"/>
    </reaction>
</comment>
<evidence type="ECO:0000256" key="4">
    <source>
        <dbReference type="ARBA" id="ARBA00022777"/>
    </source>
</evidence>